<proteinExistence type="predicted"/>
<dbReference type="RefSeq" id="WP_093882476.1">
    <property type="nucleotide sequence ID" value="NZ_FOBS01000004.1"/>
</dbReference>
<dbReference type="Gene3D" id="3.20.20.70">
    <property type="entry name" value="Aldolase class I"/>
    <property type="match status" value="1"/>
</dbReference>
<accession>A0A1H7VQ49</accession>
<feature type="domain" description="NADH:flavin oxidoreductase/NADH oxidase N-terminal" evidence="3">
    <location>
        <begin position="120"/>
        <end position="344"/>
    </location>
</feature>
<dbReference type="STRING" id="43775.SAMN04489760_104121"/>
<dbReference type="InterPro" id="IPR051799">
    <property type="entry name" value="NADH_flavin_oxidoreductase"/>
</dbReference>
<dbReference type="PANTHER" id="PTHR43656:SF2">
    <property type="entry name" value="BINDING OXIDOREDUCTASE, PUTATIVE (AFU_ORTHOLOGUE AFUA_2G08260)-RELATED"/>
    <property type="match status" value="1"/>
</dbReference>
<keyword evidence="2" id="KW-0560">Oxidoreductase</keyword>
<dbReference type="EMBL" id="FOBS01000004">
    <property type="protein sequence ID" value="SEM11403.1"/>
    <property type="molecule type" value="Genomic_DNA"/>
</dbReference>
<dbReference type="PANTHER" id="PTHR43656">
    <property type="entry name" value="BINDING OXIDOREDUCTASE, PUTATIVE (AFU_ORTHOLOGUE AFUA_2G08260)-RELATED"/>
    <property type="match status" value="1"/>
</dbReference>
<dbReference type="SUPFAM" id="SSF51395">
    <property type="entry name" value="FMN-linked oxidoreductases"/>
    <property type="match status" value="1"/>
</dbReference>
<evidence type="ECO:0000313" key="4">
    <source>
        <dbReference type="EMBL" id="SEM11403.1"/>
    </source>
</evidence>
<name>A0A1H7VQ49_9BACT</name>
<dbReference type="CDD" id="cd02803">
    <property type="entry name" value="OYE_like_FMN_family"/>
    <property type="match status" value="1"/>
</dbReference>
<dbReference type="InterPro" id="IPR001155">
    <property type="entry name" value="OxRdtase_FMN_N"/>
</dbReference>
<dbReference type="GO" id="GO:0010181">
    <property type="term" value="F:FMN binding"/>
    <property type="evidence" value="ECO:0007669"/>
    <property type="project" value="InterPro"/>
</dbReference>
<keyword evidence="5" id="KW-1185">Reference proteome</keyword>
<protein>
    <submittedName>
        <fullName evidence="4">2,4-dienoyl-CoA reductase</fullName>
    </submittedName>
</protein>
<dbReference type="GO" id="GO:0016491">
    <property type="term" value="F:oxidoreductase activity"/>
    <property type="evidence" value="ECO:0007669"/>
    <property type="project" value="UniProtKB-KW"/>
</dbReference>
<dbReference type="AlphaFoldDB" id="A0A1H7VQ49"/>
<organism evidence="4 5">
    <name type="scientific">Syntrophus gentianae</name>
    <dbReference type="NCBI Taxonomy" id="43775"/>
    <lineage>
        <taxon>Bacteria</taxon>
        <taxon>Pseudomonadati</taxon>
        <taxon>Thermodesulfobacteriota</taxon>
        <taxon>Syntrophia</taxon>
        <taxon>Syntrophales</taxon>
        <taxon>Syntrophaceae</taxon>
        <taxon>Syntrophus</taxon>
    </lineage>
</organism>
<dbReference type="OrthoDB" id="9784632at2"/>
<evidence type="ECO:0000256" key="1">
    <source>
        <dbReference type="ARBA" id="ARBA00022630"/>
    </source>
</evidence>
<dbReference type="InterPro" id="IPR013785">
    <property type="entry name" value="Aldolase_TIM"/>
</dbReference>
<gene>
    <name evidence="4" type="ORF">SAMN04489760_104121</name>
</gene>
<reference evidence="4 5" key="1">
    <citation type="submission" date="2016-10" db="EMBL/GenBank/DDBJ databases">
        <authorList>
            <person name="de Groot N.N."/>
        </authorList>
    </citation>
    <scope>NUCLEOTIDE SEQUENCE [LARGE SCALE GENOMIC DNA]</scope>
    <source>
        <strain evidence="4 5">DSM 8423</strain>
    </source>
</reference>
<dbReference type="Proteomes" id="UP000198744">
    <property type="component" value="Unassembled WGS sequence"/>
</dbReference>
<dbReference type="Pfam" id="PF00724">
    <property type="entry name" value="Oxidored_FMN"/>
    <property type="match status" value="1"/>
</dbReference>
<evidence type="ECO:0000256" key="2">
    <source>
        <dbReference type="ARBA" id="ARBA00023002"/>
    </source>
</evidence>
<keyword evidence="1" id="KW-0285">Flavoprotein</keyword>
<evidence type="ECO:0000313" key="5">
    <source>
        <dbReference type="Proteomes" id="UP000198744"/>
    </source>
</evidence>
<evidence type="ECO:0000259" key="3">
    <source>
        <dbReference type="Pfam" id="PF00724"/>
    </source>
</evidence>
<sequence>MSYEKLFTPVTMRGITAPNRVHRTSMVSGLATEDGFVTDELIKRYEREAKGGTGTIVVEAAVVLASASPYNLRISDDRFLPGITDLVKKMREANPDVKIGVQIMQHLKLSKTGWRQKVEDFKKEDLPKIVENHVEGVKRVIKAGFDFVEIHMAHAYALSSFLSLANKRTDEYGGKQLANRMRLPIEVYQAVRKEVGENFPVGIRINGEDFCIPGSTVLQSSQIAKKFAELGADYISVSAGSRFEDAPVPEKDHPYDPMSGYSGHRMSPEFWMPDGTHVHLSEAIKKTVNEAGYTTPVIIAGKIRDPKHAEEILASGKADMIGLCRALLADPDWTVKAKEGRDKEIVKCAACNWCLEADARYEQVKCSRYPEGYTSAPDPWLPNMARPAQFPAE</sequence>